<proteinExistence type="predicted"/>
<evidence type="ECO:0000256" key="3">
    <source>
        <dbReference type="ARBA" id="ARBA00023163"/>
    </source>
</evidence>
<dbReference type="PROSITE" id="PS01124">
    <property type="entry name" value="HTH_ARAC_FAMILY_2"/>
    <property type="match status" value="1"/>
</dbReference>
<dbReference type="InterPro" id="IPR009057">
    <property type="entry name" value="Homeodomain-like_sf"/>
</dbReference>
<protein>
    <submittedName>
        <fullName evidence="5">AraC family transcriptional regulator</fullName>
    </submittedName>
</protein>
<sequence length="344" mass="39325">MTDSPTVSASGTLALTHYLTSRGFATQDHIDGILGISSEELEDPDCRVAVHSHNQLWQEALLLTGDPALGLRLGEIVDPDRMGLMSHIVFNSDTIEHALEEYMRLHRLVNEAVHLYQTREGDRIRVTWHVPDPALYCIPDMDRTLSAAVTRARHFIHPRLAIEQLSLAHEDPGYRAHYERIFQCPVTFGAGETSLCFPARYLDSPLPHRNPYVHSALTTHVNRLLRQLRPRKTVSERVRRIVQKQLPRTPDVDRVASAMHMSRQTLYRKLKKEGESFQNLAETVRRERALQYVAEGEYGLTEVAFLLGFSELSAFSRAFKRWTGESPGHYRARHREERASTMAD</sequence>
<dbReference type="Gene3D" id="1.10.10.60">
    <property type="entry name" value="Homeodomain-like"/>
    <property type="match status" value="1"/>
</dbReference>
<dbReference type="InterPro" id="IPR018060">
    <property type="entry name" value="HTH_AraC"/>
</dbReference>
<reference evidence="5 6" key="1">
    <citation type="submission" date="2017-08" db="EMBL/GenBank/DDBJ databases">
        <title>Halovibrio sewagensis sp. nov., isolated from wastewater of high salinity.</title>
        <authorList>
            <person name="Dong X."/>
            <person name="Zhang G."/>
        </authorList>
    </citation>
    <scope>NUCLEOTIDE SEQUENCE [LARGE SCALE GENOMIC DNA]</scope>
    <source>
        <strain evidence="5 6">YL5-2</strain>
    </source>
</reference>
<keyword evidence="6" id="KW-1185">Reference proteome</keyword>
<dbReference type="PANTHER" id="PTHR47894">
    <property type="entry name" value="HTH-TYPE TRANSCRIPTIONAL REGULATOR GADX"/>
    <property type="match status" value="1"/>
</dbReference>
<dbReference type="SUPFAM" id="SSF46689">
    <property type="entry name" value="Homeodomain-like"/>
    <property type="match status" value="1"/>
</dbReference>
<dbReference type="AlphaFoldDB" id="A0A2A2FA24"/>
<evidence type="ECO:0000313" key="5">
    <source>
        <dbReference type="EMBL" id="PAU82286.1"/>
    </source>
</evidence>
<comment type="caution">
    <text evidence="5">The sequence shown here is derived from an EMBL/GenBank/DDBJ whole genome shotgun (WGS) entry which is preliminary data.</text>
</comment>
<name>A0A2A2FA24_9GAMM</name>
<dbReference type="RefSeq" id="WP_095616380.1">
    <property type="nucleotide sequence ID" value="NZ_NSKD01000001.1"/>
</dbReference>
<dbReference type="GO" id="GO:0003700">
    <property type="term" value="F:DNA-binding transcription factor activity"/>
    <property type="evidence" value="ECO:0007669"/>
    <property type="project" value="InterPro"/>
</dbReference>
<dbReference type="Pfam" id="PF12833">
    <property type="entry name" value="HTH_18"/>
    <property type="match status" value="1"/>
</dbReference>
<evidence type="ECO:0000313" key="6">
    <source>
        <dbReference type="Proteomes" id="UP000218896"/>
    </source>
</evidence>
<dbReference type="PRINTS" id="PR00032">
    <property type="entry name" value="HTHARAC"/>
</dbReference>
<dbReference type="Pfam" id="PF12625">
    <property type="entry name" value="Arabinose_bd"/>
    <property type="match status" value="1"/>
</dbReference>
<feature type="domain" description="HTH araC/xylS-type" evidence="4">
    <location>
        <begin position="236"/>
        <end position="333"/>
    </location>
</feature>
<dbReference type="InterPro" id="IPR032687">
    <property type="entry name" value="AraC-type_N"/>
</dbReference>
<dbReference type="EMBL" id="NSKD01000001">
    <property type="protein sequence ID" value="PAU82286.1"/>
    <property type="molecule type" value="Genomic_DNA"/>
</dbReference>
<keyword evidence="3" id="KW-0804">Transcription</keyword>
<keyword evidence="1" id="KW-0805">Transcription regulation</keyword>
<dbReference type="PANTHER" id="PTHR47894:SF1">
    <property type="entry name" value="HTH-TYPE TRANSCRIPTIONAL REGULATOR VQSM"/>
    <property type="match status" value="1"/>
</dbReference>
<evidence type="ECO:0000259" key="4">
    <source>
        <dbReference type="PROSITE" id="PS01124"/>
    </source>
</evidence>
<dbReference type="GO" id="GO:0005829">
    <property type="term" value="C:cytosol"/>
    <property type="evidence" value="ECO:0007669"/>
    <property type="project" value="TreeGrafter"/>
</dbReference>
<dbReference type="SMART" id="SM00342">
    <property type="entry name" value="HTH_ARAC"/>
    <property type="match status" value="1"/>
</dbReference>
<evidence type="ECO:0000256" key="1">
    <source>
        <dbReference type="ARBA" id="ARBA00023015"/>
    </source>
</evidence>
<accession>A0A2A2FA24</accession>
<gene>
    <name evidence="5" type="ORF">CK501_03830</name>
</gene>
<evidence type="ECO:0000256" key="2">
    <source>
        <dbReference type="ARBA" id="ARBA00023125"/>
    </source>
</evidence>
<organism evidence="5 6">
    <name type="scientific">Halovibrio salipaludis</name>
    <dbReference type="NCBI Taxonomy" id="2032626"/>
    <lineage>
        <taxon>Bacteria</taxon>
        <taxon>Pseudomonadati</taxon>
        <taxon>Pseudomonadota</taxon>
        <taxon>Gammaproteobacteria</taxon>
        <taxon>Oceanospirillales</taxon>
        <taxon>Halomonadaceae</taxon>
        <taxon>Halovibrio</taxon>
    </lineage>
</organism>
<dbReference type="Proteomes" id="UP000218896">
    <property type="component" value="Unassembled WGS sequence"/>
</dbReference>
<dbReference type="InterPro" id="IPR020449">
    <property type="entry name" value="Tscrpt_reg_AraC-type_HTH"/>
</dbReference>
<dbReference type="GO" id="GO:0000976">
    <property type="term" value="F:transcription cis-regulatory region binding"/>
    <property type="evidence" value="ECO:0007669"/>
    <property type="project" value="TreeGrafter"/>
</dbReference>
<dbReference type="OrthoDB" id="5722175at2"/>
<keyword evidence="2" id="KW-0238">DNA-binding</keyword>